<evidence type="ECO:0000313" key="4">
    <source>
        <dbReference type="Proteomes" id="UP000006228"/>
    </source>
</evidence>
<keyword evidence="1" id="KW-1133">Transmembrane helix</keyword>
<dbReference type="eggNOG" id="COG0671">
    <property type="taxonomic scope" value="Bacteria"/>
</dbReference>
<evidence type="ECO:0000256" key="1">
    <source>
        <dbReference type="SAM" id="Phobius"/>
    </source>
</evidence>
<keyword evidence="1" id="KW-0812">Transmembrane</keyword>
<keyword evidence="1" id="KW-0472">Membrane</keyword>
<evidence type="ECO:0000313" key="3">
    <source>
        <dbReference type="EMBL" id="EGA68254.1"/>
    </source>
</evidence>
<dbReference type="EMBL" id="AEVT01000112">
    <property type="protein sequence ID" value="EGA68254.1"/>
    <property type="molecule type" value="Genomic_DNA"/>
</dbReference>
<comment type="caution">
    <text evidence="3">The sequence shown here is derived from an EMBL/GenBank/DDBJ whole genome shotgun (WGS) entry which is preliminary data.</text>
</comment>
<organism evidence="3 4">
    <name type="scientific">Vibrio sinaloensis DSM 21326</name>
    <dbReference type="NCBI Taxonomy" id="945550"/>
    <lineage>
        <taxon>Bacteria</taxon>
        <taxon>Pseudomonadati</taxon>
        <taxon>Pseudomonadota</taxon>
        <taxon>Gammaproteobacteria</taxon>
        <taxon>Vibrionales</taxon>
        <taxon>Vibrionaceae</taxon>
        <taxon>Vibrio</taxon>
        <taxon>Vibrio oreintalis group</taxon>
    </lineage>
</organism>
<protein>
    <submittedName>
        <fullName evidence="3">Membrane protein</fullName>
    </submittedName>
</protein>
<dbReference type="GO" id="GO:0016020">
    <property type="term" value="C:membrane"/>
    <property type="evidence" value="ECO:0007669"/>
    <property type="project" value="UniProtKB-SubCell"/>
</dbReference>
<accession>E8MCL1</accession>
<sequence>MSLFASANGYSNDVEFFSYWDMMRWVVLISMVVFMAAYFVLLLLRLEKRPLLCYWRKMVAIWSQRANLISSVVLLTAISVFLSSFSTTKSLIPLIHPFQFDSLFHDLDVLLFAGVEPWRVFHRVFDSPLITMVINFAYNVWLLLVWATLSYFLIARSTKARMQFLLSWILCWALLGVVLATLFSSAGPAFLHRLNPADTRYLELMNLLQSHHEWLVANDWLGIWALNTQDQLWQAYDTGKEMLGSGISAMPSMHVSMAVMMALGGWTVNRTLGVVLWLYTVVIFVGSFALGWHYAVDGLVSLPLTWLIWHSVGKFLNRGNDNCSHN</sequence>
<feature type="transmembrane region" description="Helical" evidence="1">
    <location>
        <begin position="275"/>
        <end position="295"/>
    </location>
</feature>
<gene>
    <name evidence="3" type="ORF">VISI1226_04025</name>
</gene>
<dbReference type="RefSeq" id="WP_008081044.1">
    <property type="nucleotide sequence ID" value="NZ_AEVT01000112.1"/>
</dbReference>
<proteinExistence type="predicted"/>
<feature type="transmembrane region" description="Helical" evidence="1">
    <location>
        <begin position="165"/>
        <end position="186"/>
    </location>
</feature>
<name>E8MCL1_PHOS4</name>
<feature type="transmembrane region" description="Helical" evidence="1">
    <location>
        <begin position="25"/>
        <end position="46"/>
    </location>
</feature>
<reference evidence="3 4" key="1">
    <citation type="journal article" date="2012" name="Int. J. Syst. Evol. Microbiol.">
        <title>Vibrio caribbeanicus sp. nov., isolated from the marine sponge Scleritoderma cyanea.</title>
        <authorList>
            <person name="Hoffmann M."/>
            <person name="Monday S.R."/>
            <person name="Allard M.W."/>
            <person name="Strain E.A."/>
            <person name="Whittaker P."/>
            <person name="Naum M."/>
            <person name="McCarthy P.J."/>
            <person name="Lopez J.V."/>
            <person name="Fischer M."/>
            <person name="Brown E.W."/>
        </authorList>
    </citation>
    <scope>NUCLEOTIDE SEQUENCE [LARGE SCALE GENOMIC DNA]</scope>
    <source>
        <strain evidence="4">DSMZ 21326</strain>
    </source>
</reference>
<dbReference type="InterPro" id="IPR026841">
    <property type="entry name" value="Aur1/Ipt1"/>
</dbReference>
<dbReference type="Proteomes" id="UP000006228">
    <property type="component" value="Unassembled WGS sequence"/>
</dbReference>
<feature type="domain" description="Inositolphosphotransferase Aur1/Ipt1" evidence="2">
    <location>
        <begin position="105"/>
        <end position="309"/>
    </location>
</feature>
<feature type="transmembrane region" description="Helical" evidence="1">
    <location>
        <begin position="242"/>
        <end position="263"/>
    </location>
</feature>
<dbReference type="OrthoDB" id="9816314at2"/>
<dbReference type="AlphaFoldDB" id="E8MCL1"/>
<feature type="transmembrane region" description="Helical" evidence="1">
    <location>
        <begin position="129"/>
        <end position="153"/>
    </location>
</feature>
<dbReference type="GeneID" id="95571280"/>
<dbReference type="Pfam" id="PF14378">
    <property type="entry name" value="PAP2_3"/>
    <property type="match status" value="1"/>
</dbReference>
<evidence type="ECO:0000259" key="2">
    <source>
        <dbReference type="Pfam" id="PF14378"/>
    </source>
</evidence>
<feature type="transmembrane region" description="Helical" evidence="1">
    <location>
        <begin position="66"/>
        <end position="85"/>
    </location>
</feature>